<proteinExistence type="predicted"/>
<dbReference type="Pfam" id="PF18557">
    <property type="entry name" value="NepR"/>
    <property type="match status" value="1"/>
</dbReference>
<sequence>MTKLGSSFRPSKAKNLAVLNDKDAPEAIGRRLRDMYDDVVNEPVPDEFMDLLAKLDDKPEDGGDDSR</sequence>
<gene>
    <name evidence="2" type="ORF">V0U35_13510</name>
</gene>
<evidence type="ECO:0000313" key="2">
    <source>
        <dbReference type="EMBL" id="MEE2567696.1"/>
    </source>
</evidence>
<accession>A0ABU7M1M6</accession>
<dbReference type="EMBL" id="JAZDRO010000008">
    <property type="protein sequence ID" value="MEE2567696.1"/>
    <property type="molecule type" value="Genomic_DNA"/>
</dbReference>
<protein>
    <submittedName>
        <fullName evidence="2">NepR family anti-sigma factor</fullName>
    </submittedName>
</protein>
<feature type="domain" description="Anti-sigma factor NepR" evidence="1">
    <location>
        <begin position="27"/>
        <end position="58"/>
    </location>
</feature>
<keyword evidence="3" id="KW-1185">Reference proteome</keyword>
<evidence type="ECO:0000259" key="1">
    <source>
        <dbReference type="Pfam" id="PF18557"/>
    </source>
</evidence>
<reference evidence="2 3" key="1">
    <citation type="submission" date="2024-01" db="EMBL/GenBank/DDBJ databases">
        <title>Hyphobacterium bacterium isolated from marine sediment.</title>
        <authorList>
            <person name="Zhao S."/>
        </authorList>
    </citation>
    <scope>NUCLEOTIDE SEQUENCE [LARGE SCALE GENOMIC DNA]</scope>
    <source>
        <strain evidence="2 3">Y60-23</strain>
    </source>
</reference>
<name>A0ABU7M1M6_9PROT</name>
<comment type="caution">
    <text evidence="2">The sequence shown here is derived from an EMBL/GenBank/DDBJ whole genome shotgun (WGS) entry which is preliminary data.</text>
</comment>
<dbReference type="Proteomes" id="UP001310692">
    <property type="component" value="Unassembled WGS sequence"/>
</dbReference>
<organism evidence="2 3">
    <name type="scientific">Hyphobacterium marinum</name>
    <dbReference type="NCBI Taxonomy" id="3116574"/>
    <lineage>
        <taxon>Bacteria</taxon>
        <taxon>Pseudomonadati</taxon>
        <taxon>Pseudomonadota</taxon>
        <taxon>Alphaproteobacteria</taxon>
        <taxon>Maricaulales</taxon>
        <taxon>Maricaulaceae</taxon>
        <taxon>Hyphobacterium</taxon>
    </lineage>
</organism>
<dbReference type="RefSeq" id="WP_330197277.1">
    <property type="nucleotide sequence ID" value="NZ_JAZDRO010000008.1"/>
</dbReference>
<dbReference type="InterPro" id="IPR041649">
    <property type="entry name" value="NepR"/>
</dbReference>
<evidence type="ECO:0000313" key="3">
    <source>
        <dbReference type="Proteomes" id="UP001310692"/>
    </source>
</evidence>